<evidence type="ECO:0000256" key="1">
    <source>
        <dbReference type="ARBA" id="ARBA00006975"/>
    </source>
</evidence>
<sequence>MDIKPLGDRVVIQKVEAKEEKTKGGIVIPDSAQEEPQEGKVVAVGPGKKLDNGEVAEPEVAEGDVVIYNDYAGKELKRNGKEYLVVSESDILAIVE</sequence>
<keyword evidence="2 3" id="KW-0143">Chaperone</keyword>
<dbReference type="Proteomes" id="UP000774000">
    <property type="component" value="Unassembled WGS sequence"/>
</dbReference>
<dbReference type="Pfam" id="PF00166">
    <property type="entry name" value="Cpn10"/>
    <property type="match status" value="1"/>
</dbReference>
<dbReference type="Gene3D" id="2.30.33.40">
    <property type="entry name" value="GroES chaperonin"/>
    <property type="match status" value="1"/>
</dbReference>
<name>A0A938XVM1_9FIRM</name>
<dbReference type="FunFam" id="2.30.33.40:FF:000001">
    <property type="entry name" value="10 kDa chaperonin"/>
    <property type="match status" value="1"/>
</dbReference>
<accession>A0A938XVM1</accession>
<organism evidence="5 6">
    <name type="scientific">Halanaerobacter jeridensis</name>
    <dbReference type="NCBI Taxonomy" id="706427"/>
    <lineage>
        <taxon>Bacteria</taxon>
        <taxon>Bacillati</taxon>
        <taxon>Bacillota</taxon>
        <taxon>Clostridia</taxon>
        <taxon>Halanaerobiales</taxon>
        <taxon>Halobacteroidaceae</taxon>
        <taxon>Halanaerobacter</taxon>
    </lineage>
</organism>
<evidence type="ECO:0000313" key="6">
    <source>
        <dbReference type="Proteomes" id="UP000774000"/>
    </source>
</evidence>
<dbReference type="GO" id="GO:0051082">
    <property type="term" value="F:unfolded protein binding"/>
    <property type="evidence" value="ECO:0007669"/>
    <property type="project" value="TreeGrafter"/>
</dbReference>
<evidence type="ECO:0000313" key="5">
    <source>
        <dbReference type="EMBL" id="MBM7557659.1"/>
    </source>
</evidence>
<comment type="subcellular location">
    <subcellularLocation>
        <location evidence="3">Cytoplasm</location>
    </subcellularLocation>
</comment>
<dbReference type="AlphaFoldDB" id="A0A938XVM1"/>
<proteinExistence type="inferred from homology"/>
<dbReference type="PANTHER" id="PTHR10772:SF58">
    <property type="entry name" value="CO-CHAPERONIN GROES"/>
    <property type="match status" value="1"/>
</dbReference>
<dbReference type="NCBIfam" id="NF001534">
    <property type="entry name" value="PRK00364.2-5"/>
    <property type="match status" value="1"/>
</dbReference>
<evidence type="ECO:0000256" key="2">
    <source>
        <dbReference type="ARBA" id="ARBA00023186"/>
    </source>
</evidence>
<protein>
    <recommendedName>
        <fullName evidence="3">Co-chaperonin GroES</fullName>
    </recommendedName>
    <alternativeName>
        <fullName evidence="3">10 kDa chaperonin</fullName>
    </alternativeName>
    <alternativeName>
        <fullName evidence="3">Chaperonin-10</fullName>
        <shortName evidence="3">Cpn10</shortName>
    </alternativeName>
</protein>
<gene>
    <name evidence="3" type="primary">groES</name>
    <name evidence="3" type="synonym">groS</name>
    <name evidence="5" type="ORF">JOC47_002525</name>
</gene>
<keyword evidence="3" id="KW-0963">Cytoplasm</keyword>
<dbReference type="InterPro" id="IPR020818">
    <property type="entry name" value="Chaperonin_GroES"/>
</dbReference>
<dbReference type="GO" id="GO:0046872">
    <property type="term" value="F:metal ion binding"/>
    <property type="evidence" value="ECO:0007669"/>
    <property type="project" value="TreeGrafter"/>
</dbReference>
<comment type="subunit">
    <text evidence="3">Heptamer of 7 subunits arranged in a ring. Interacts with the chaperonin GroEL.</text>
</comment>
<dbReference type="GO" id="GO:0005737">
    <property type="term" value="C:cytoplasm"/>
    <property type="evidence" value="ECO:0007669"/>
    <property type="project" value="UniProtKB-SubCell"/>
</dbReference>
<dbReference type="PRINTS" id="PR00297">
    <property type="entry name" value="CHAPERONIN10"/>
</dbReference>
<dbReference type="SUPFAM" id="SSF50129">
    <property type="entry name" value="GroES-like"/>
    <property type="match status" value="1"/>
</dbReference>
<comment type="similarity">
    <text evidence="1 3 4">Belongs to the GroES chaperonin family.</text>
</comment>
<dbReference type="EMBL" id="JAFBDQ010000015">
    <property type="protein sequence ID" value="MBM7557659.1"/>
    <property type="molecule type" value="Genomic_DNA"/>
</dbReference>
<comment type="caution">
    <text evidence="5">The sequence shown here is derived from an EMBL/GenBank/DDBJ whole genome shotgun (WGS) entry which is preliminary data.</text>
</comment>
<evidence type="ECO:0000256" key="4">
    <source>
        <dbReference type="RuleBase" id="RU000535"/>
    </source>
</evidence>
<dbReference type="CDD" id="cd00320">
    <property type="entry name" value="cpn10"/>
    <property type="match status" value="1"/>
</dbReference>
<dbReference type="InterPro" id="IPR011032">
    <property type="entry name" value="GroES-like_sf"/>
</dbReference>
<keyword evidence="6" id="KW-1185">Reference proteome</keyword>
<dbReference type="HAMAP" id="MF_00580">
    <property type="entry name" value="CH10"/>
    <property type="match status" value="1"/>
</dbReference>
<dbReference type="GO" id="GO:0044183">
    <property type="term" value="F:protein folding chaperone"/>
    <property type="evidence" value="ECO:0007669"/>
    <property type="project" value="InterPro"/>
</dbReference>
<dbReference type="InterPro" id="IPR037124">
    <property type="entry name" value="Chaperonin_GroES_sf"/>
</dbReference>
<dbReference type="PANTHER" id="PTHR10772">
    <property type="entry name" value="10 KDA HEAT SHOCK PROTEIN"/>
    <property type="match status" value="1"/>
</dbReference>
<dbReference type="GO" id="GO:0051087">
    <property type="term" value="F:protein-folding chaperone binding"/>
    <property type="evidence" value="ECO:0007669"/>
    <property type="project" value="TreeGrafter"/>
</dbReference>
<dbReference type="GO" id="GO:0005524">
    <property type="term" value="F:ATP binding"/>
    <property type="evidence" value="ECO:0007669"/>
    <property type="project" value="InterPro"/>
</dbReference>
<dbReference type="NCBIfam" id="NF001531">
    <property type="entry name" value="PRK00364.2-2"/>
    <property type="match status" value="1"/>
</dbReference>
<dbReference type="NCBIfam" id="NF001533">
    <property type="entry name" value="PRK00364.2-4"/>
    <property type="match status" value="1"/>
</dbReference>
<dbReference type="RefSeq" id="WP_204702407.1">
    <property type="nucleotide sequence ID" value="NZ_JAFBDQ010000015.1"/>
</dbReference>
<comment type="function">
    <text evidence="3 4">Together with the chaperonin GroEL, plays an essential role in assisting protein folding. The GroEL-GroES system forms a nano-cage that allows encapsulation of the non-native substrate proteins and provides a physical environment optimized to promote and accelerate protein folding. GroES binds to the apical surface of the GroEL ring, thereby capping the opening of the GroEL channel.</text>
</comment>
<evidence type="ECO:0000256" key="3">
    <source>
        <dbReference type="HAMAP-Rule" id="MF_00580"/>
    </source>
</evidence>
<dbReference type="SMART" id="SM00883">
    <property type="entry name" value="Cpn10"/>
    <property type="match status" value="1"/>
</dbReference>
<reference evidence="5" key="1">
    <citation type="submission" date="2021-01" db="EMBL/GenBank/DDBJ databases">
        <title>Genomic Encyclopedia of Type Strains, Phase IV (KMG-IV): sequencing the most valuable type-strain genomes for metagenomic binning, comparative biology and taxonomic classification.</title>
        <authorList>
            <person name="Goeker M."/>
        </authorList>
    </citation>
    <scope>NUCLEOTIDE SEQUENCE</scope>
    <source>
        <strain evidence="5">DSM 23230</strain>
    </source>
</reference>